<evidence type="ECO:0000256" key="1">
    <source>
        <dbReference type="SAM" id="Phobius"/>
    </source>
</evidence>
<proteinExistence type="predicted"/>
<feature type="transmembrane region" description="Helical" evidence="1">
    <location>
        <begin position="33"/>
        <end position="54"/>
    </location>
</feature>
<keyword evidence="1" id="KW-1133">Transmembrane helix</keyword>
<dbReference type="RefSeq" id="WP_042360611.1">
    <property type="nucleotide sequence ID" value="NZ_JAFBEC010000006.1"/>
</dbReference>
<sequence>MKEILKDKTVLFPMISALLLTAVSAFIMYVGSLLWIIFFSLAQINLFIGIYRALQHSRS</sequence>
<dbReference type="EMBL" id="JAFBEC010000006">
    <property type="protein sequence ID" value="MBM7633300.1"/>
    <property type="molecule type" value="Genomic_DNA"/>
</dbReference>
<name>A0ABS2PCY7_9BACL</name>
<feature type="transmembrane region" description="Helical" evidence="1">
    <location>
        <begin position="9"/>
        <end position="27"/>
    </location>
</feature>
<gene>
    <name evidence="2" type="ORF">JOD17_002394</name>
</gene>
<comment type="caution">
    <text evidence="2">The sequence shown here is derived from an EMBL/GenBank/DDBJ whole genome shotgun (WGS) entry which is preliminary data.</text>
</comment>
<keyword evidence="1" id="KW-0472">Membrane</keyword>
<evidence type="ECO:0000313" key="3">
    <source>
        <dbReference type="Proteomes" id="UP000741863"/>
    </source>
</evidence>
<dbReference type="Proteomes" id="UP000741863">
    <property type="component" value="Unassembled WGS sequence"/>
</dbReference>
<reference evidence="2 3" key="1">
    <citation type="submission" date="2021-01" db="EMBL/GenBank/DDBJ databases">
        <title>Genomic Encyclopedia of Type Strains, Phase IV (KMG-IV): sequencing the most valuable type-strain genomes for metagenomic binning, comparative biology and taxonomic classification.</title>
        <authorList>
            <person name="Goeker M."/>
        </authorList>
    </citation>
    <scope>NUCLEOTIDE SEQUENCE [LARGE SCALE GENOMIC DNA]</scope>
    <source>
        <strain evidence="2 3">DSM 25540</strain>
    </source>
</reference>
<protein>
    <submittedName>
        <fullName evidence="2">Uncharacterized protein</fullName>
    </submittedName>
</protein>
<keyword evidence="3" id="KW-1185">Reference proteome</keyword>
<keyword evidence="1" id="KW-0812">Transmembrane</keyword>
<evidence type="ECO:0000313" key="2">
    <source>
        <dbReference type="EMBL" id="MBM7633300.1"/>
    </source>
</evidence>
<accession>A0ABS2PCY7</accession>
<organism evidence="2 3">
    <name type="scientific">Geomicrobium sediminis</name>
    <dbReference type="NCBI Taxonomy" id="1347788"/>
    <lineage>
        <taxon>Bacteria</taxon>
        <taxon>Bacillati</taxon>
        <taxon>Bacillota</taxon>
        <taxon>Bacilli</taxon>
        <taxon>Bacillales</taxon>
        <taxon>Geomicrobium</taxon>
    </lineage>
</organism>